<dbReference type="Gene3D" id="2.10.90.10">
    <property type="entry name" value="Cystine-knot cytokines"/>
    <property type="match status" value="1"/>
</dbReference>
<evidence type="ECO:0000256" key="8">
    <source>
        <dbReference type="ARBA" id="ARBA00022729"/>
    </source>
</evidence>
<dbReference type="InterPro" id="IPR001111">
    <property type="entry name" value="TGF-b_propeptide"/>
</dbReference>
<feature type="disulfide bond" evidence="16">
    <location>
        <begin position="404"/>
        <end position="467"/>
    </location>
</feature>
<evidence type="ECO:0000256" key="6">
    <source>
        <dbReference type="ARBA" id="ARBA00022530"/>
    </source>
</evidence>
<evidence type="ECO:0000256" key="13">
    <source>
        <dbReference type="ARBA" id="ARBA00045988"/>
    </source>
</evidence>
<dbReference type="Gene3D" id="2.60.120.970">
    <property type="match status" value="2"/>
</dbReference>
<comment type="subcellular location">
    <subcellularLocation>
        <location evidence="2">Secreted</location>
        <location evidence="2">Extracellular space</location>
        <location evidence="2">Extracellular matrix</location>
    </subcellularLocation>
</comment>
<evidence type="ECO:0000256" key="5">
    <source>
        <dbReference type="ARBA" id="ARBA00022525"/>
    </source>
</evidence>
<dbReference type="GO" id="GO:0035295">
    <property type="term" value="P:tube development"/>
    <property type="evidence" value="ECO:0007669"/>
    <property type="project" value="UniProtKB-ARBA"/>
</dbReference>
<dbReference type="FunFam" id="2.10.90.10:FF:000004">
    <property type="entry name" value="Transforming growth factor beta"/>
    <property type="match status" value="1"/>
</dbReference>
<dbReference type="PRINTS" id="PR01426">
    <property type="entry name" value="TGFBETA3"/>
</dbReference>
<feature type="disulfide bond" description="Interchain" evidence="16">
    <location>
        <position position="466"/>
    </location>
</feature>
<evidence type="ECO:0000256" key="3">
    <source>
        <dbReference type="ARBA" id="ARBA00006656"/>
    </source>
</evidence>
<dbReference type="InterPro" id="IPR015615">
    <property type="entry name" value="TGF-beta-rel"/>
</dbReference>
<dbReference type="SMART" id="SM00204">
    <property type="entry name" value="TGFB"/>
    <property type="match status" value="1"/>
</dbReference>
<keyword evidence="11" id="KW-0325">Glycoprotein</keyword>
<dbReference type="PANTHER" id="PTHR11848">
    <property type="entry name" value="TGF-BETA FAMILY"/>
    <property type="match status" value="1"/>
</dbReference>
<dbReference type="GO" id="GO:0007179">
    <property type="term" value="P:transforming growth factor beta receptor signaling pathway"/>
    <property type="evidence" value="ECO:0007669"/>
    <property type="project" value="TreeGrafter"/>
</dbReference>
<dbReference type="InterPro" id="IPR016319">
    <property type="entry name" value="TGF-beta"/>
</dbReference>
<dbReference type="InterPro" id="IPR015618">
    <property type="entry name" value="TGFB3"/>
</dbReference>
<feature type="signal peptide" evidence="18">
    <location>
        <begin position="1"/>
        <end position="21"/>
    </location>
</feature>
<dbReference type="AlphaFoldDB" id="A0A8J6L327"/>
<feature type="disulfide bond" evidence="16">
    <location>
        <begin position="433"/>
        <end position="498"/>
    </location>
</feature>
<dbReference type="GO" id="GO:0008083">
    <property type="term" value="F:growth factor activity"/>
    <property type="evidence" value="ECO:0007669"/>
    <property type="project" value="UniProtKB-KW"/>
</dbReference>
<evidence type="ECO:0000256" key="15">
    <source>
        <dbReference type="ARBA" id="ARBA00066147"/>
    </source>
</evidence>
<dbReference type="Pfam" id="PF00688">
    <property type="entry name" value="TGFb_propeptide"/>
    <property type="match status" value="1"/>
</dbReference>
<protein>
    <recommendedName>
        <fullName evidence="4">Transforming growth factor beta-3 proprotein</fullName>
    </recommendedName>
</protein>
<dbReference type="PANTHER" id="PTHR11848:SF34">
    <property type="entry name" value="TRANSFORMING GROWTH FACTOR BETA-3 PROPROTEIN"/>
    <property type="match status" value="1"/>
</dbReference>
<accession>A0A8J6L327</accession>
<evidence type="ECO:0000256" key="10">
    <source>
        <dbReference type="ARBA" id="ARBA00023157"/>
    </source>
</evidence>
<feature type="disulfide bond" evidence="16">
    <location>
        <begin position="396"/>
        <end position="405"/>
    </location>
</feature>
<evidence type="ECO:0000256" key="11">
    <source>
        <dbReference type="ARBA" id="ARBA00023180"/>
    </source>
</evidence>
<dbReference type="FunFam" id="2.60.120.970:FF:000006">
    <property type="entry name" value="Transforming growth factor beta"/>
    <property type="match status" value="1"/>
</dbReference>
<proteinExistence type="inferred from homology"/>
<dbReference type="PRINTS" id="PR01423">
    <property type="entry name" value="TGFBETA"/>
</dbReference>
<evidence type="ECO:0000256" key="9">
    <source>
        <dbReference type="ARBA" id="ARBA00023030"/>
    </source>
</evidence>
<evidence type="ECO:0000256" key="17">
    <source>
        <dbReference type="RuleBase" id="RU000354"/>
    </source>
</evidence>
<name>A0A8J6L327_MICOH</name>
<dbReference type="GO" id="GO:0008285">
    <property type="term" value="P:negative regulation of cell population proliferation"/>
    <property type="evidence" value="ECO:0007669"/>
    <property type="project" value="UniProtKB-ARBA"/>
</dbReference>
<dbReference type="GO" id="GO:0005615">
    <property type="term" value="C:extracellular space"/>
    <property type="evidence" value="ECO:0007669"/>
    <property type="project" value="InterPro"/>
</dbReference>
<feature type="chain" id="PRO_5035167089" description="Transforming growth factor beta-3 proprotein" evidence="18">
    <location>
        <begin position="22"/>
        <end position="501"/>
    </location>
</feature>
<dbReference type="Proteomes" id="UP000710432">
    <property type="component" value="Unassembled WGS sequence"/>
</dbReference>
<sequence length="501" mass="57104">MYLQRALAILALLNLATVSFCLSTCTTLDFGHIKKKRVEAIRGQILSKLRLTSPPEPSVMTHVPYQVLALYNSTRELLEEMHGEREEGCTQENTESEYYAKEIHKFDMIQGLAEHNELGVCPKGITSKVFRFNVSSVEKNGTNLFRAEFRVLRVPNPSSKRPEQRIELFQILRPDEHIAKQRYIGGKNLPTRGTAEWLSFDVTDTVREWLLRRVVVEVVMEVVVEVVLEVVLEMMEVVEEVVEVVEVVVVVEVMEVVVEVVVEVVKVVLEMMEVVEEVVEVVMEVVEMVEVVMEVVVEVVEVMEESNLGLEISIHCPCHTFQPNGDILENVHEVMEIKFKGVDNEDDHGRGDLGRLKKQKDHHNPHLILMMIPPHRLDSPGQGGQRKKRALDTNYCFRNLEENCCVRPLYIDFRQDLGWKWVHEPKGYYANFCSGPCPYLRSADTTHSTVLGLYNTLNPEASASPCCVPQDLEPLTILYYVGRTPKVEQLSNMVVKSCKCS</sequence>
<evidence type="ECO:0000313" key="21">
    <source>
        <dbReference type="Proteomes" id="UP000710432"/>
    </source>
</evidence>
<evidence type="ECO:0000256" key="12">
    <source>
        <dbReference type="ARBA" id="ARBA00023246"/>
    </source>
</evidence>
<evidence type="ECO:0000256" key="16">
    <source>
        <dbReference type="PIRSR" id="PIRSR001787-1"/>
    </source>
</evidence>
<keyword evidence="5" id="KW-0964">Secreted</keyword>
<comment type="function">
    <text evidence="14">Transforming growth factor beta-3: Multifunctional protein that regulates embryogenesis and cell differentiation and is required in various processes such as secondary palate development. Activation into mature form follows different steps: following cleavage of the proprotein in the Golgi apparatus, Latency-associated peptide (LAP) and Transforming growth factor beta-3 (TGF-beta-3) chains remain non-covalently linked rendering TGF-beta-3 inactive during storage in extracellular matrix. At the same time, LAP chain interacts with 'milieu molecules', such as LTBP1 and LRRC32/GARP that control activation of TGF-beta-3 and maintain it in a latent state during storage in extracellular milieus. TGF-beta-3 is released from LAP by integrins: integrin-binding results in distortion of the LAP chain and subsequent release of the active TGF-beta-3. Once activated following release of LAP, TGF-beta-3 acts by binding to TGF-beta receptors (TGFBR1 and TGFBR2), which transduce signal.</text>
</comment>
<dbReference type="GO" id="GO:0005125">
    <property type="term" value="F:cytokine activity"/>
    <property type="evidence" value="ECO:0007669"/>
    <property type="project" value="TreeGrafter"/>
</dbReference>
<evidence type="ECO:0000259" key="19">
    <source>
        <dbReference type="PROSITE" id="PS51362"/>
    </source>
</evidence>
<dbReference type="GO" id="GO:0051781">
    <property type="term" value="P:positive regulation of cell division"/>
    <property type="evidence" value="ECO:0007669"/>
    <property type="project" value="UniProtKB-KW"/>
</dbReference>
<dbReference type="PROSITE" id="PS51362">
    <property type="entry name" value="TGF_BETA_2"/>
    <property type="match status" value="1"/>
</dbReference>
<dbReference type="GO" id="GO:0048731">
    <property type="term" value="P:system development"/>
    <property type="evidence" value="ECO:0007669"/>
    <property type="project" value="UniProtKB-ARBA"/>
</dbReference>
<dbReference type="PIRSF" id="PIRSF001787">
    <property type="entry name" value="TGF-beta"/>
    <property type="match status" value="1"/>
</dbReference>
<dbReference type="SUPFAM" id="SSF57501">
    <property type="entry name" value="Cystine-knot cytokines"/>
    <property type="match status" value="1"/>
</dbReference>
<evidence type="ECO:0000256" key="2">
    <source>
        <dbReference type="ARBA" id="ARBA00004498"/>
    </source>
</evidence>
<comment type="subunit">
    <text evidence="15">Interacts with ASPN. Latency-associated peptide: Homodimer; disulfide-linked. Latency-associated peptide: Interacts with Transforming growth factor beta-3 (TGF-beta-3) chain; interaction is non-covalent and maintains (TGF-beta-3) in a latent state. Latency-associated peptide: Interacts with LRRC32/GARP; leading to regulate activation of TGF-beta-3 and promote epithelial fusion during palate development. Latency-associated peptide: Interacts (via cell attachment site) with integrins, leading to release of the active TGF-beta-3. Transforming growth factor beta-3: Homodimer; disulfide-linked. Transforming growth factor beta-3: Interacts with TGF-beta receptors (TGFBR1 and TGFBR2), leading to signal transduction.</text>
</comment>
<dbReference type="PROSITE" id="PS00250">
    <property type="entry name" value="TGF_BETA_1"/>
    <property type="match status" value="1"/>
</dbReference>
<keyword evidence="12" id="KW-0497">Mitogen</keyword>
<evidence type="ECO:0000256" key="1">
    <source>
        <dbReference type="ARBA" id="ARBA00003972"/>
    </source>
</evidence>
<dbReference type="InterPro" id="IPR017948">
    <property type="entry name" value="TGFb_CS"/>
</dbReference>
<comment type="function">
    <text evidence="1">Transforming growth factor beta-3 proprotein: Precursor of the Latency-associated peptide (LAP) and Transforming growth factor beta-3 (TGF-beta-3) chains, which constitute the regulatory and active subunit of TGF-beta-3, respectively.</text>
</comment>
<evidence type="ECO:0000256" key="18">
    <source>
        <dbReference type="SAM" id="SignalP"/>
    </source>
</evidence>
<dbReference type="CDD" id="cd19386">
    <property type="entry name" value="TGF_beta_TGFB3"/>
    <property type="match status" value="1"/>
</dbReference>
<evidence type="ECO:0000313" key="20">
    <source>
        <dbReference type="EMBL" id="KAH0521001.1"/>
    </source>
</evidence>
<dbReference type="EMBL" id="JAATJU010000300">
    <property type="protein sequence ID" value="KAH0521001.1"/>
    <property type="molecule type" value="Genomic_DNA"/>
</dbReference>
<evidence type="ECO:0000256" key="14">
    <source>
        <dbReference type="ARBA" id="ARBA00046153"/>
    </source>
</evidence>
<keyword evidence="10 16" id="KW-1015">Disulfide bond</keyword>
<comment type="similarity">
    <text evidence="3 17">Belongs to the TGF-beta family.</text>
</comment>
<keyword evidence="8 18" id="KW-0732">Signal</keyword>
<comment type="function">
    <text evidence="13">Required to maintain the Transforming growth factor beta-3 (TGF-beta-3) chain in a latent state during storage in extracellular matrix. Associates non-covalently with TGF-beta-3 and regulates its activation via interaction with 'milieu molecules', such as LTBP1 and LRRC32/GARP, that control activation of TGF-beta-3. Interaction with integrins results in distortion of the Latency-associated peptide chain and subsequent release of the active TGF-beta-3.</text>
</comment>
<feature type="disulfide bond" evidence="16">
    <location>
        <begin position="437"/>
        <end position="500"/>
    </location>
</feature>
<evidence type="ECO:0000256" key="4">
    <source>
        <dbReference type="ARBA" id="ARBA00013681"/>
    </source>
</evidence>
<evidence type="ECO:0000256" key="7">
    <source>
        <dbReference type="ARBA" id="ARBA00022685"/>
    </source>
</evidence>
<keyword evidence="6" id="KW-0272">Extracellular matrix</keyword>
<dbReference type="InterPro" id="IPR001839">
    <property type="entry name" value="TGF-b_C"/>
</dbReference>
<comment type="caution">
    <text evidence="20">The sequence shown here is derived from an EMBL/GenBank/DDBJ whole genome shotgun (WGS) entry which is preliminary data.</text>
</comment>
<organism evidence="20 21">
    <name type="scientific">Microtus ochrogaster</name>
    <name type="common">Prairie vole</name>
    <dbReference type="NCBI Taxonomy" id="79684"/>
    <lineage>
        <taxon>Eukaryota</taxon>
        <taxon>Metazoa</taxon>
        <taxon>Chordata</taxon>
        <taxon>Craniata</taxon>
        <taxon>Vertebrata</taxon>
        <taxon>Euteleostomi</taxon>
        <taxon>Mammalia</taxon>
        <taxon>Eutheria</taxon>
        <taxon>Euarchontoglires</taxon>
        <taxon>Glires</taxon>
        <taxon>Rodentia</taxon>
        <taxon>Myomorpha</taxon>
        <taxon>Muroidea</taxon>
        <taxon>Cricetidae</taxon>
        <taxon>Arvicolinae</taxon>
        <taxon>Microtus</taxon>
    </lineage>
</organism>
<dbReference type="GO" id="GO:0009887">
    <property type="term" value="P:animal organ morphogenesis"/>
    <property type="evidence" value="ECO:0007669"/>
    <property type="project" value="UniProtKB-ARBA"/>
</dbReference>
<reference evidence="20" key="1">
    <citation type="submission" date="2020-03" db="EMBL/GenBank/DDBJ databases">
        <title>Studies in the Genomics of Life Span.</title>
        <authorList>
            <person name="Glass D."/>
        </authorList>
    </citation>
    <scope>NUCLEOTIDE SEQUENCE</scope>
    <source>
        <strain evidence="20">LTLLF</strain>
        <tissue evidence="20">Muscle</tissue>
    </source>
</reference>
<feature type="domain" description="TGF-beta family profile" evidence="19">
    <location>
        <begin position="386"/>
        <end position="501"/>
    </location>
</feature>
<dbReference type="GO" id="GO:0005160">
    <property type="term" value="F:transforming growth factor beta receptor binding"/>
    <property type="evidence" value="ECO:0007669"/>
    <property type="project" value="InterPro"/>
</dbReference>
<gene>
    <name evidence="20" type="ORF">LTLLF_108430</name>
</gene>
<keyword evidence="9 17" id="KW-0339">Growth factor</keyword>
<keyword evidence="7" id="KW-0165">Cleavage on pair of basic residues</keyword>
<dbReference type="InterPro" id="IPR029034">
    <property type="entry name" value="Cystine-knot_cytokine"/>
</dbReference>
<dbReference type="Pfam" id="PF00019">
    <property type="entry name" value="TGF_beta"/>
    <property type="match status" value="1"/>
</dbReference>